<dbReference type="InterPro" id="IPR036962">
    <property type="entry name" value="Glyco_hydro_3_N_sf"/>
</dbReference>
<dbReference type="InterPro" id="IPR001764">
    <property type="entry name" value="Glyco_hydro_3_N"/>
</dbReference>
<dbReference type="SUPFAM" id="SSF52279">
    <property type="entry name" value="Beta-D-glucan exohydrolase, C-terminal domain"/>
    <property type="match status" value="1"/>
</dbReference>
<dbReference type="SMART" id="SM01217">
    <property type="entry name" value="Fn3_like"/>
    <property type="match status" value="1"/>
</dbReference>
<sequence length="694" mass="74937">MTDTILAFDPVAIHAGNRGLGIDHDAVQARLDALVNSMTLAQLINEIRGLQPQPLAGLYFAGGDESLQIPPFKMVDGPRGARTGKATAFPVGIARGATFDVELERRVGLAIGLEVAARGGNVLLAPTINLLRHPGWGRAQETYSEDPFHMGAMAVAFISGAQNHVMTSPKHFAVNNVENTRFEMSANVPARVLHEVYLPHFKRCVQEAGAASVMSAYNKLNGTYCGEHAELLTHILRDDWGFKGFVESDWFLGTRSTAAALNAGMDLEMPAGFRFSDEKIHAAITAGTLTEATLRQAAGRALYAKLAWDLNSLPMPDANVVECPAHIALAREVAEKSIVLLKNAARCLPLSDTVDKRYAIVGDLATIANLGDRGSSFVTSSDTTSILSGITQLLQRAELTYFNSSDNLQSLGDFDACIVVAGLTYLDEGEFIPTQQQEAEGSDLARGGDREVLTLPESQRQLIESAACHARKTIVVLEGGSAIEVTDWLDLVDGLVMAWYPGREGGHAVSNVLFGVTNPSGRLPVTIPTHLDQHVPWDITSLNVDHDYLHGYGLMQANQEIPQFPFGFGLSYTRFDVQGLTVDSTDSGFCLRVNVTNTGATLGATIVQLYVACPNSSILRAPQQLKGFGRVELAAAGEVTLLINLSNADLCFYDELARDWRLEVCDYCFSIGFSSADLTLSSTWSFDGAGWQAR</sequence>
<dbReference type="InterPro" id="IPR013783">
    <property type="entry name" value="Ig-like_fold"/>
</dbReference>
<dbReference type="Proteomes" id="UP000754644">
    <property type="component" value="Unassembled WGS sequence"/>
</dbReference>
<proteinExistence type="inferred from homology"/>
<dbReference type="InterPro" id="IPR002772">
    <property type="entry name" value="Glyco_hydro_3_C"/>
</dbReference>
<dbReference type="SUPFAM" id="SSF51445">
    <property type="entry name" value="(Trans)glycosidases"/>
    <property type="match status" value="1"/>
</dbReference>
<protein>
    <submittedName>
        <fullName evidence="4">Glycoside hydrolase family 3 C-terminal domain-containing protein</fullName>
    </submittedName>
</protein>
<dbReference type="Gene3D" id="3.20.20.300">
    <property type="entry name" value="Glycoside hydrolase, family 3, N-terminal domain"/>
    <property type="match status" value="1"/>
</dbReference>
<dbReference type="InterPro" id="IPR036881">
    <property type="entry name" value="Glyco_hydro_3_C_sf"/>
</dbReference>
<dbReference type="PANTHER" id="PTHR42715:SF3">
    <property type="entry name" value="BETA-GLUCOSIDASE B-RELATED"/>
    <property type="match status" value="1"/>
</dbReference>
<dbReference type="EMBL" id="JABMOJ010000207">
    <property type="protein sequence ID" value="NQV64823.1"/>
    <property type="molecule type" value="Genomic_DNA"/>
</dbReference>
<evidence type="ECO:0000313" key="5">
    <source>
        <dbReference type="Proteomes" id="UP000754644"/>
    </source>
</evidence>
<dbReference type="Pfam" id="PF00933">
    <property type="entry name" value="Glyco_hydro_3"/>
    <property type="match status" value="1"/>
</dbReference>
<evidence type="ECO:0000259" key="3">
    <source>
        <dbReference type="SMART" id="SM01217"/>
    </source>
</evidence>
<evidence type="ECO:0000313" key="4">
    <source>
        <dbReference type="EMBL" id="NQV64823.1"/>
    </source>
</evidence>
<dbReference type="InterPro" id="IPR017853">
    <property type="entry name" value="GH"/>
</dbReference>
<dbReference type="GO" id="GO:0009251">
    <property type="term" value="P:glucan catabolic process"/>
    <property type="evidence" value="ECO:0007669"/>
    <property type="project" value="TreeGrafter"/>
</dbReference>
<dbReference type="AlphaFoldDB" id="A0A972VW60"/>
<dbReference type="InterPro" id="IPR050288">
    <property type="entry name" value="Cellulose_deg_GH3"/>
</dbReference>
<accession>A0A972VW60</accession>
<dbReference type="InterPro" id="IPR026891">
    <property type="entry name" value="Fn3-like"/>
</dbReference>
<dbReference type="PANTHER" id="PTHR42715">
    <property type="entry name" value="BETA-GLUCOSIDASE"/>
    <property type="match status" value="1"/>
</dbReference>
<dbReference type="Pfam" id="PF01915">
    <property type="entry name" value="Glyco_hydro_3_C"/>
    <property type="match status" value="1"/>
</dbReference>
<dbReference type="Gene3D" id="2.60.40.10">
    <property type="entry name" value="Immunoglobulins"/>
    <property type="match status" value="1"/>
</dbReference>
<gene>
    <name evidence="4" type="ORF">HQ497_05595</name>
</gene>
<evidence type="ECO:0000256" key="1">
    <source>
        <dbReference type="ARBA" id="ARBA00005336"/>
    </source>
</evidence>
<dbReference type="PRINTS" id="PR00133">
    <property type="entry name" value="GLHYDRLASE3"/>
</dbReference>
<name>A0A972VW60_9GAMM</name>
<reference evidence="4" key="1">
    <citation type="submission" date="2020-05" db="EMBL/GenBank/DDBJ databases">
        <title>Sulfur intermediates as new biogeochemical hubs in an aquatic model microbial ecosystem.</title>
        <authorList>
            <person name="Vigneron A."/>
        </authorList>
    </citation>
    <scope>NUCLEOTIDE SEQUENCE</scope>
    <source>
        <strain evidence="4">Bin.250</strain>
    </source>
</reference>
<dbReference type="Gene3D" id="3.40.50.1700">
    <property type="entry name" value="Glycoside hydrolase family 3 C-terminal domain"/>
    <property type="match status" value="1"/>
</dbReference>
<organism evidence="4 5">
    <name type="scientific">SAR86 cluster bacterium</name>
    <dbReference type="NCBI Taxonomy" id="2030880"/>
    <lineage>
        <taxon>Bacteria</taxon>
        <taxon>Pseudomonadati</taxon>
        <taxon>Pseudomonadota</taxon>
        <taxon>Gammaproteobacteria</taxon>
        <taxon>SAR86 cluster</taxon>
    </lineage>
</organism>
<evidence type="ECO:0000256" key="2">
    <source>
        <dbReference type="ARBA" id="ARBA00022801"/>
    </source>
</evidence>
<comment type="similarity">
    <text evidence="1">Belongs to the glycosyl hydrolase 3 family.</text>
</comment>
<dbReference type="GO" id="GO:0008422">
    <property type="term" value="F:beta-glucosidase activity"/>
    <property type="evidence" value="ECO:0007669"/>
    <property type="project" value="TreeGrafter"/>
</dbReference>
<comment type="caution">
    <text evidence="4">The sequence shown here is derived from an EMBL/GenBank/DDBJ whole genome shotgun (WGS) entry which is preliminary data.</text>
</comment>
<keyword evidence="2 4" id="KW-0378">Hydrolase</keyword>
<dbReference type="Pfam" id="PF14310">
    <property type="entry name" value="Fn3-like"/>
    <property type="match status" value="1"/>
</dbReference>
<feature type="domain" description="Fibronectin type III-like" evidence="3">
    <location>
        <begin position="605"/>
        <end position="675"/>
    </location>
</feature>